<name>A0ABS9UUN9_9BACT</name>
<comment type="caution">
    <text evidence="7">The sequence shown here is derived from an EMBL/GenBank/DDBJ whole genome shotgun (WGS) entry which is preliminary data.</text>
</comment>
<reference evidence="7" key="1">
    <citation type="submission" date="2022-03" db="EMBL/GenBank/DDBJ databases">
        <title>De novo assembled genomes of Belliella spp. (Cyclobacteriaceae) strains.</title>
        <authorList>
            <person name="Szabo A."/>
            <person name="Korponai K."/>
            <person name="Felfoldi T."/>
        </authorList>
    </citation>
    <scope>NUCLEOTIDE SEQUENCE</scope>
    <source>
        <strain evidence="7">DSM 111904</strain>
    </source>
</reference>
<dbReference type="Proteomes" id="UP001165489">
    <property type="component" value="Unassembled WGS sequence"/>
</dbReference>
<dbReference type="PANTHER" id="PTHR39087">
    <property type="entry name" value="UPF0104 MEMBRANE PROTEIN MJ1595"/>
    <property type="match status" value="1"/>
</dbReference>
<protein>
    <submittedName>
        <fullName evidence="7">Flippase-like domain-containing protein</fullName>
    </submittedName>
</protein>
<dbReference type="InterPro" id="IPR022791">
    <property type="entry name" value="L-PG_synthase/AglD"/>
</dbReference>
<evidence type="ECO:0000256" key="1">
    <source>
        <dbReference type="ARBA" id="ARBA00004651"/>
    </source>
</evidence>
<feature type="transmembrane region" description="Helical" evidence="6">
    <location>
        <begin position="220"/>
        <end position="242"/>
    </location>
</feature>
<feature type="transmembrane region" description="Helical" evidence="6">
    <location>
        <begin position="41"/>
        <end position="59"/>
    </location>
</feature>
<feature type="transmembrane region" description="Helical" evidence="6">
    <location>
        <begin position="297"/>
        <end position="324"/>
    </location>
</feature>
<accession>A0ABS9UUN9</accession>
<evidence type="ECO:0000256" key="3">
    <source>
        <dbReference type="ARBA" id="ARBA00022692"/>
    </source>
</evidence>
<dbReference type="EMBL" id="JAKZGP010000001">
    <property type="protein sequence ID" value="MCH7407879.1"/>
    <property type="molecule type" value="Genomic_DNA"/>
</dbReference>
<dbReference type="Pfam" id="PF03706">
    <property type="entry name" value="LPG_synthase_TM"/>
    <property type="match status" value="1"/>
</dbReference>
<gene>
    <name evidence="7" type="ORF">MM239_00600</name>
</gene>
<dbReference type="RefSeq" id="WP_241345820.1">
    <property type="nucleotide sequence ID" value="NZ_JAKZGP010000001.1"/>
</dbReference>
<dbReference type="PANTHER" id="PTHR39087:SF2">
    <property type="entry name" value="UPF0104 MEMBRANE PROTEIN MJ1595"/>
    <property type="match status" value="1"/>
</dbReference>
<sequence length="333" mass="37057">MKITLKQGIQVVVSLIVAVGIFWFLYKDISFEELSEAVAELSWYWLAASILVALVGFWLRAWRWKLLIDASAETKVKTSRTFWALMIGYLANLIVPRAGEVARCGVLKRTDGLDMGKLVGTVIVERSIDLLMMLICIFLAFVIERNLFISIFEELVATDDISDSLMSILPIVIGAIFVIALVIFFVFKKYKENRLVKKVRNFGKDLYKGMLSIKDVENQFGFWMSSIGVWLSYYFTMYAVALGIPSTASLTANAILMVMVMGSIGMTAPVQGGIGTFHALVAFILIKYDLSEDQGKIFAAIIHGSQVLTIIAVGLLALGIFFRISTNKKPKTS</sequence>
<feature type="transmembrane region" description="Helical" evidence="6">
    <location>
        <begin position="7"/>
        <end position="26"/>
    </location>
</feature>
<comment type="subcellular location">
    <subcellularLocation>
        <location evidence="1">Cell membrane</location>
        <topology evidence="1">Multi-pass membrane protein</topology>
    </subcellularLocation>
</comment>
<feature type="transmembrane region" description="Helical" evidence="6">
    <location>
        <begin position="130"/>
        <end position="152"/>
    </location>
</feature>
<organism evidence="7 8">
    <name type="scientific">Belliella filtrata</name>
    <dbReference type="NCBI Taxonomy" id="2923435"/>
    <lineage>
        <taxon>Bacteria</taxon>
        <taxon>Pseudomonadati</taxon>
        <taxon>Bacteroidota</taxon>
        <taxon>Cytophagia</taxon>
        <taxon>Cytophagales</taxon>
        <taxon>Cyclobacteriaceae</taxon>
        <taxon>Belliella</taxon>
    </lineage>
</organism>
<evidence type="ECO:0000256" key="2">
    <source>
        <dbReference type="ARBA" id="ARBA00022475"/>
    </source>
</evidence>
<evidence type="ECO:0000313" key="8">
    <source>
        <dbReference type="Proteomes" id="UP001165489"/>
    </source>
</evidence>
<proteinExistence type="predicted"/>
<evidence type="ECO:0000256" key="6">
    <source>
        <dbReference type="SAM" id="Phobius"/>
    </source>
</evidence>
<evidence type="ECO:0000256" key="4">
    <source>
        <dbReference type="ARBA" id="ARBA00022989"/>
    </source>
</evidence>
<dbReference type="NCBIfam" id="TIGR00374">
    <property type="entry name" value="flippase-like domain"/>
    <property type="match status" value="1"/>
</dbReference>
<keyword evidence="2" id="KW-1003">Cell membrane</keyword>
<keyword evidence="3 6" id="KW-0812">Transmembrane</keyword>
<evidence type="ECO:0000313" key="7">
    <source>
        <dbReference type="EMBL" id="MCH7407879.1"/>
    </source>
</evidence>
<feature type="transmembrane region" description="Helical" evidence="6">
    <location>
        <begin position="254"/>
        <end position="285"/>
    </location>
</feature>
<keyword evidence="5 6" id="KW-0472">Membrane</keyword>
<evidence type="ECO:0000256" key="5">
    <source>
        <dbReference type="ARBA" id="ARBA00023136"/>
    </source>
</evidence>
<keyword evidence="8" id="KW-1185">Reference proteome</keyword>
<feature type="transmembrane region" description="Helical" evidence="6">
    <location>
        <begin position="164"/>
        <end position="187"/>
    </location>
</feature>
<keyword evidence="4 6" id="KW-1133">Transmembrane helix</keyword>